<evidence type="ECO:0000256" key="5">
    <source>
        <dbReference type="ARBA" id="ARBA00024732"/>
    </source>
</evidence>
<feature type="binding site" evidence="6 9">
    <location>
        <begin position="159"/>
        <end position="161"/>
    </location>
    <ligand>
        <name>substrate</name>
    </ligand>
</feature>
<dbReference type="Gene3D" id="3.30.930.10">
    <property type="entry name" value="Bira Bifunctional Protein, Domain 2"/>
    <property type="match status" value="1"/>
</dbReference>
<comment type="pathway">
    <text evidence="1 6 7">Protein modification; protein lipoylation via endogenous pathway; protein N(6)-(lipoyl)lysine from octanoyl-[acyl-carrier-protein]: step 1/2.</text>
</comment>
<dbReference type="GO" id="GO:0005737">
    <property type="term" value="C:cytoplasm"/>
    <property type="evidence" value="ECO:0007669"/>
    <property type="project" value="UniProtKB-SubCell"/>
</dbReference>
<sequence length="255" mass="28798">MEEAEVDYYDLGHAPYRPVWDLQAAIQQRLVDEKLARRRQKLYQPGNESNEVLLFVEHPHVYTLGKSGDKAHLLKEMAELASIEADFIEIDRGGDITYHGPGQIVGYPIFDMDRHFTDIHKYLRCLEEVVIRTCGDYGINAGRIDGLTGVWVGDQKICAMGIKCSRWVTMHGFALNVNTDLSYFNHIVPCGISGKAVTSFRDLLGRPMDSEEVKAQLRAHFEAVFDIRITEVDSLPELDHEFSYLKPSGAKAVSP</sequence>
<evidence type="ECO:0000313" key="12">
    <source>
        <dbReference type="EMBL" id="SHF76875.1"/>
    </source>
</evidence>
<dbReference type="InterPro" id="IPR004143">
    <property type="entry name" value="BPL_LPL_catalytic"/>
</dbReference>
<evidence type="ECO:0000256" key="8">
    <source>
        <dbReference type="PIRSR" id="PIRSR016262-1"/>
    </source>
</evidence>
<evidence type="ECO:0000256" key="4">
    <source>
        <dbReference type="ARBA" id="ARBA00023315"/>
    </source>
</evidence>
<protein>
    <recommendedName>
        <fullName evidence="6 7">Octanoyltransferase</fullName>
        <ecNumber evidence="6 7">2.3.1.181</ecNumber>
    </recommendedName>
    <alternativeName>
        <fullName evidence="6">Lipoate-protein ligase B</fullName>
    </alternativeName>
    <alternativeName>
        <fullName evidence="6">Lipoyl/octanoyl transferase</fullName>
    </alternativeName>
    <alternativeName>
        <fullName evidence="6">Octanoyl-[acyl-carrier-protein]-protein N-octanoyltransferase</fullName>
    </alternativeName>
</protein>
<proteinExistence type="inferred from homology"/>
<comment type="function">
    <text evidence="5 6 7">Catalyzes the transfer of endogenously produced octanoic acid from octanoyl-acyl-carrier-protein onto the lipoyl domains of lipoate-dependent enzymes. Lipoyl-ACP can also act as a substrate although octanoyl-ACP is likely to be the physiological substrate.</text>
</comment>
<evidence type="ECO:0000313" key="13">
    <source>
        <dbReference type="Proteomes" id="UP000184041"/>
    </source>
</evidence>
<dbReference type="PROSITE" id="PS01313">
    <property type="entry name" value="LIPB"/>
    <property type="match status" value="1"/>
</dbReference>
<evidence type="ECO:0000256" key="9">
    <source>
        <dbReference type="PIRSR" id="PIRSR016262-2"/>
    </source>
</evidence>
<dbReference type="PROSITE" id="PS51733">
    <property type="entry name" value="BPL_LPL_CATALYTIC"/>
    <property type="match status" value="1"/>
</dbReference>
<dbReference type="PANTHER" id="PTHR10993:SF12">
    <property type="entry name" value="OCTANOYLTRANSFERASE"/>
    <property type="match status" value="1"/>
</dbReference>
<dbReference type="EMBL" id="FQUS01000013">
    <property type="protein sequence ID" value="SHF76875.1"/>
    <property type="molecule type" value="Genomic_DNA"/>
</dbReference>
<dbReference type="Pfam" id="PF21948">
    <property type="entry name" value="LplA-B_cat"/>
    <property type="match status" value="1"/>
</dbReference>
<dbReference type="STRING" id="1194090.SAMN05443144_11317"/>
<dbReference type="RefSeq" id="WP_073065096.1">
    <property type="nucleotide sequence ID" value="NZ_FQUS01000013.1"/>
</dbReference>
<feature type="active site" description="Acyl-thioester intermediate" evidence="6 8">
    <location>
        <position position="190"/>
    </location>
</feature>
<feature type="binding site" evidence="6 9">
    <location>
        <begin position="172"/>
        <end position="174"/>
    </location>
    <ligand>
        <name>substrate</name>
    </ligand>
</feature>
<evidence type="ECO:0000256" key="10">
    <source>
        <dbReference type="PIRSR" id="PIRSR016262-3"/>
    </source>
</evidence>
<dbReference type="GO" id="GO:0033819">
    <property type="term" value="F:lipoyl(octanoyl) transferase activity"/>
    <property type="evidence" value="ECO:0007669"/>
    <property type="project" value="UniProtKB-EC"/>
</dbReference>
<reference evidence="12 13" key="1">
    <citation type="submission" date="2016-11" db="EMBL/GenBank/DDBJ databases">
        <authorList>
            <person name="Jaros S."/>
            <person name="Januszkiewicz K."/>
            <person name="Wedrychowicz H."/>
        </authorList>
    </citation>
    <scope>NUCLEOTIDE SEQUENCE [LARGE SCALE GENOMIC DNA]</scope>
    <source>
        <strain evidence="12 13">DSM 21986</strain>
    </source>
</reference>
<gene>
    <name evidence="6" type="primary">lipB</name>
    <name evidence="12" type="ORF">SAMN05443144_11317</name>
</gene>
<evidence type="ECO:0000259" key="11">
    <source>
        <dbReference type="PROSITE" id="PS51733"/>
    </source>
</evidence>
<dbReference type="PANTHER" id="PTHR10993">
    <property type="entry name" value="OCTANOYLTRANSFERASE"/>
    <property type="match status" value="1"/>
</dbReference>
<feature type="binding site" evidence="6 9">
    <location>
        <begin position="92"/>
        <end position="99"/>
    </location>
    <ligand>
        <name>substrate</name>
    </ligand>
</feature>
<accession>A0A1M5ECF4</accession>
<comment type="miscellaneous">
    <text evidence="6">In the reaction, the free carboxyl group of octanoic acid is attached via an amide linkage to the epsilon-amino group of a specific lysine residue of lipoyl domains of lipoate-dependent enzymes.</text>
</comment>
<feature type="site" description="Lowers pKa of active site Cys" evidence="6 10">
    <location>
        <position position="156"/>
    </location>
</feature>
<keyword evidence="4 6" id="KW-0012">Acyltransferase</keyword>
<dbReference type="HAMAP" id="MF_00013">
    <property type="entry name" value="LipB"/>
    <property type="match status" value="1"/>
</dbReference>
<dbReference type="InterPro" id="IPR045864">
    <property type="entry name" value="aa-tRNA-synth_II/BPL/LPL"/>
</dbReference>
<comment type="similarity">
    <text evidence="6 7">Belongs to the LipB family.</text>
</comment>
<evidence type="ECO:0000256" key="1">
    <source>
        <dbReference type="ARBA" id="ARBA00004821"/>
    </source>
</evidence>
<dbReference type="CDD" id="cd16444">
    <property type="entry name" value="LipB"/>
    <property type="match status" value="1"/>
</dbReference>
<keyword evidence="13" id="KW-1185">Reference proteome</keyword>
<dbReference type="EC" id="2.3.1.181" evidence="6 7"/>
<comment type="subcellular location">
    <subcellularLocation>
        <location evidence="6">Cytoplasm</location>
    </subcellularLocation>
</comment>
<evidence type="ECO:0000256" key="7">
    <source>
        <dbReference type="PIRNR" id="PIRNR016262"/>
    </source>
</evidence>
<dbReference type="Proteomes" id="UP000184041">
    <property type="component" value="Unassembled WGS sequence"/>
</dbReference>
<evidence type="ECO:0000256" key="2">
    <source>
        <dbReference type="ARBA" id="ARBA00022490"/>
    </source>
</evidence>
<evidence type="ECO:0000256" key="3">
    <source>
        <dbReference type="ARBA" id="ARBA00022679"/>
    </source>
</evidence>
<dbReference type="InterPro" id="IPR020605">
    <property type="entry name" value="Octanoyltransferase_CS"/>
</dbReference>
<keyword evidence="2 6" id="KW-0963">Cytoplasm</keyword>
<dbReference type="SUPFAM" id="SSF55681">
    <property type="entry name" value="Class II aaRS and biotin synthetases"/>
    <property type="match status" value="1"/>
</dbReference>
<dbReference type="GO" id="GO:0009249">
    <property type="term" value="P:protein lipoylation"/>
    <property type="evidence" value="ECO:0007669"/>
    <property type="project" value="InterPro"/>
</dbReference>
<dbReference type="AlphaFoldDB" id="A0A1M5ECF4"/>
<name>A0A1M5ECF4_9BACT</name>
<feature type="domain" description="BPL/LPL catalytic" evidence="11">
    <location>
        <begin position="47"/>
        <end position="229"/>
    </location>
</feature>
<dbReference type="UniPathway" id="UPA00538">
    <property type="reaction ID" value="UER00592"/>
</dbReference>
<comment type="catalytic activity">
    <reaction evidence="6 7">
        <text>octanoyl-[ACP] + L-lysyl-[protein] = N(6)-octanoyl-L-lysyl-[protein] + holo-[ACP] + H(+)</text>
        <dbReference type="Rhea" id="RHEA:17665"/>
        <dbReference type="Rhea" id="RHEA-COMP:9636"/>
        <dbReference type="Rhea" id="RHEA-COMP:9685"/>
        <dbReference type="Rhea" id="RHEA-COMP:9752"/>
        <dbReference type="Rhea" id="RHEA-COMP:9928"/>
        <dbReference type="ChEBI" id="CHEBI:15378"/>
        <dbReference type="ChEBI" id="CHEBI:29969"/>
        <dbReference type="ChEBI" id="CHEBI:64479"/>
        <dbReference type="ChEBI" id="CHEBI:78463"/>
        <dbReference type="ChEBI" id="CHEBI:78809"/>
        <dbReference type="EC" id="2.3.1.181"/>
    </reaction>
</comment>
<dbReference type="NCBIfam" id="TIGR00214">
    <property type="entry name" value="lipB"/>
    <property type="match status" value="1"/>
</dbReference>
<dbReference type="InterPro" id="IPR000544">
    <property type="entry name" value="Octanoyltransferase"/>
</dbReference>
<organism evidence="12 13">
    <name type="scientific">Fodinibius roseus</name>
    <dbReference type="NCBI Taxonomy" id="1194090"/>
    <lineage>
        <taxon>Bacteria</taxon>
        <taxon>Pseudomonadati</taxon>
        <taxon>Balneolota</taxon>
        <taxon>Balneolia</taxon>
        <taxon>Balneolales</taxon>
        <taxon>Balneolaceae</taxon>
        <taxon>Fodinibius</taxon>
    </lineage>
</organism>
<keyword evidence="3 6" id="KW-0808">Transferase</keyword>
<dbReference type="NCBIfam" id="NF010925">
    <property type="entry name" value="PRK14345.1"/>
    <property type="match status" value="1"/>
</dbReference>
<dbReference type="PIRSF" id="PIRSF016262">
    <property type="entry name" value="LPLase"/>
    <property type="match status" value="1"/>
</dbReference>
<evidence type="ECO:0000256" key="6">
    <source>
        <dbReference type="HAMAP-Rule" id="MF_00013"/>
    </source>
</evidence>
<dbReference type="OrthoDB" id="9787061at2"/>
<dbReference type="FunFam" id="3.30.930.10:FF:000035">
    <property type="entry name" value="Putative lipoyltransferase 2, mitochondrial"/>
    <property type="match status" value="1"/>
</dbReference>